<proteinExistence type="predicted"/>
<evidence type="ECO:0000313" key="3">
    <source>
        <dbReference type="Proteomes" id="UP000266313"/>
    </source>
</evidence>
<dbReference type="EMBL" id="AP017928">
    <property type="protein sequence ID" value="BBA36444.1"/>
    <property type="molecule type" value="Genomic_DNA"/>
</dbReference>
<gene>
    <name evidence="2" type="ORF">sS8_4514</name>
</gene>
<accession>A0A250KY69</accession>
<dbReference type="InterPro" id="IPR002818">
    <property type="entry name" value="DJ-1/PfpI"/>
</dbReference>
<dbReference type="RefSeq" id="WP_119631607.1">
    <property type="nucleotide sequence ID" value="NZ_AP017928.1"/>
</dbReference>
<evidence type="ECO:0000259" key="1">
    <source>
        <dbReference type="Pfam" id="PF01965"/>
    </source>
</evidence>
<dbReference type="Proteomes" id="UP000266313">
    <property type="component" value="Chromosome"/>
</dbReference>
<reference evidence="2 3" key="1">
    <citation type="submission" date="2016-12" db="EMBL/GenBank/DDBJ databases">
        <title>Genome sequencing of Methylocaldum marinum.</title>
        <authorList>
            <person name="Takeuchi M."/>
            <person name="Kamagata Y."/>
            <person name="Hiraoka S."/>
            <person name="Oshima K."/>
            <person name="Hattori M."/>
            <person name="Iwasaki W."/>
        </authorList>
    </citation>
    <scope>NUCLEOTIDE SEQUENCE [LARGE SCALE GENOMIC DNA]</scope>
    <source>
        <strain evidence="2 3">S8</strain>
    </source>
</reference>
<dbReference type="Gene3D" id="3.40.50.880">
    <property type="match status" value="1"/>
</dbReference>
<dbReference type="OrthoDB" id="9803764at2"/>
<dbReference type="KEGG" id="mmai:sS8_4514"/>
<dbReference type="InterPro" id="IPR052158">
    <property type="entry name" value="INH-QAR"/>
</dbReference>
<dbReference type="Pfam" id="PF01965">
    <property type="entry name" value="DJ-1_PfpI"/>
    <property type="match status" value="1"/>
</dbReference>
<dbReference type="CDD" id="cd03139">
    <property type="entry name" value="GATase1_PfpI_2"/>
    <property type="match status" value="1"/>
</dbReference>
<dbReference type="PANTHER" id="PTHR43130:SF2">
    <property type="entry name" value="DJ-1_PFPI DOMAIN-CONTAINING PROTEIN"/>
    <property type="match status" value="1"/>
</dbReference>
<protein>
    <submittedName>
        <fullName evidence="2">AraC-family transcriptional regulator</fullName>
    </submittedName>
</protein>
<dbReference type="InterPro" id="IPR029062">
    <property type="entry name" value="Class_I_gatase-like"/>
</dbReference>
<feature type="domain" description="DJ-1/PfpI" evidence="1">
    <location>
        <begin position="60"/>
        <end position="224"/>
    </location>
</feature>
<keyword evidence="3" id="KW-1185">Reference proteome</keyword>
<dbReference type="SUPFAM" id="SSF52317">
    <property type="entry name" value="Class I glutamine amidotransferase-like"/>
    <property type="match status" value="1"/>
</dbReference>
<organism evidence="2 3">
    <name type="scientific">Methylocaldum marinum</name>
    <dbReference type="NCBI Taxonomy" id="1432792"/>
    <lineage>
        <taxon>Bacteria</taxon>
        <taxon>Pseudomonadati</taxon>
        <taxon>Pseudomonadota</taxon>
        <taxon>Gammaproteobacteria</taxon>
        <taxon>Methylococcales</taxon>
        <taxon>Methylococcaceae</taxon>
        <taxon>Methylocaldum</taxon>
    </lineage>
</organism>
<sequence length="278" mass="29908">MDRRSFTKLACLGGCLASFKAVAESPALREARRKQSLEVSRKAHEAIMSSEGLKMTGSERIAMLMYPGFTALDLVGPQYMLASMMGAGIYLISSTNDLNPVKSDTGLAVVPTHTWDDCPESLDMLFVPGSALGVLEAMRDAKFIGFIKAKAAVSKYVTSVCTGSLLLGKAGLLKGKKATSHWVTLDLLPKFGATPVKERVVWDGNVITGGGVTAGIDFGLQIIAALRGRVYAETIQLQAEYDPHPPYDSGSPEKADVLVRDSLRGMFEPLHVDLELEI</sequence>
<dbReference type="PANTHER" id="PTHR43130">
    <property type="entry name" value="ARAC-FAMILY TRANSCRIPTIONAL REGULATOR"/>
    <property type="match status" value="1"/>
</dbReference>
<dbReference type="AlphaFoldDB" id="A0A250KY69"/>
<evidence type="ECO:0000313" key="2">
    <source>
        <dbReference type="EMBL" id="BBA36444.1"/>
    </source>
</evidence>
<name>A0A250KY69_9GAMM</name>
<dbReference type="GO" id="GO:0006355">
    <property type="term" value="P:regulation of DNA-templated transcription"/>
    <property type="evidence" value="ECO:0007669"/>
    <property type="project" value="TreeGrafter"/>
</dbReference>